<comment type="caution">
    <text evidence="1">The sequence shown here is derived from an EMBL/GenBank/DDBJ whole genome shotgun (WGS) entry which is preliminary data.</text>
</comment>
<dbReference type="Proteomes" id="UP000762676">
    <property type="component" value="Unassembled WGS sequence"/>
</dbReference>
<name>A0AAV4JWC2_9GAST</name>
<dbReference type="PANTHER" id="PTHR19297">
    <property type="entry name" value="GLYCOSYLTRANSFERASE 14 FAMILY MEMBER"/>
    <property type="match status" value="1"/>
</dbReference>
<reference evidence="1 2" key="1">
    <citation type="journal article" date="2021" name="Elife">
        <title>Chloroplast acquisition without the gene transfer in kleptoplastic sea slugs, Plakobranchus ocellatus.</title>
        <authorList>
            <person name="Maeda T."/>
            <person name="Takahashi S."/>
            <person name="Yoshida T."/>
            <person name="Shimamura S."/>
            <person name="Takaki Y."/>
            <person name="Nagai Y."/>
            <person name="Toyoda A."/>
            <person name="Suzuki Y."/>
            <person name="Arimoto A."/>
            <person name="Ishii H."/>
            <person name="Satoh N."/>
            <person name="Nishiyama T."/>
            <person name="Hasebe M."/>
            <person name="Maruyama T."/>
            <person name="Minagawa J."/>
            <person name="Obokata J."/>
            <person name="Shigenobu S."/>
        </authorList>
    </citation>
    <scope>NUCLEOTIDE SEQUENCE [LARGE SCALE GENOMIC DNA]</scope>
</reference>
<dbReference type="GO" id="GO:0008375">
    <property type="term" value="F:acetylglucosaminyltransferase activity"/>
    <property type="evidence" value="ECO:0007669"/>
    <property type="project" value="TreeGrafter"/>
</dbReference>
<proteinExistence type="predicted"/>
<protein>
    <submittedName>
        <fullName evidence="1">Beta-1,3-galactosyl-O-glycosyl-glycoprotein beta-1,6-N-acetylglucosaminyltransferase-like</fullName>
    </submittedName>
</protein>
<keyword evidence="2" id="KW-1185">Reference proteome</keyword>
<dbReference type="EMBL" id="BMAT01003527">
    <property type="protein sequence ID" value="GFS27062.1"/>
    <property type="molecule type" value="Genomic_DNA"/>
</dbReference>
<accession>A0AAV4JWC2</accession>
<dbReference type="PANTHER" id="PTHR19297:SF191">
    <property type="entry name" value="PROTEIN XYLOSYLTRANSFERASE"/>
    <property type="match status" value="1"/>
</dbReference>
<sequence length="101" mass="11550">MKSNVFLVFPSAGVPDNKSWLTVYASWGGVDPCSTIRRRSVCIFAPEDLPVLLARREIFANKFYITHFPVTLHCLDQMLYNLTVSGRTRDLTAYRTFPHVL</sequence>
<organism evidence="1 2">
    <name type="scientific">Elysia marginata</name>
    <dbReference type="NCBI Taxonomy" id="1093978"/>
    <lineage>
        <taxon>Eukaryota</taxon>
        <taxon>Metazoa</taxon>
        <taxon>Spiralia</taxon>
        <taxon>Lophotrochozoa</taxon>
        <taxon>Mollusca</taxon>
        <taxon>Gastropoda</taxon>
        <taxon>Heterobranchia</taxon>
        <taxon>Euthyneura</taxon>
        <taxon>Panpulmonata</taxon>
        <taxon>Sacoglossa</taxon>
        <taxon>Placobranchoidea</taxon>
        <taxon>Plakobranchidae</taxon>
        <taxon>Elysia</taxon>
    </lineage>
</organism>
<gene>
    <name evidence="1" type="ORF">ElyMa_001738300</name>
</gene>
<evidence type="ECO:0000313" key="2">
    <source>
        <dbReference type="Proteomes" id="UP000762676"/>
    </source>
</evidence>
<evidence type="ECO:0000313" key="1">
    <source>
        <dbReference type="EMBL" id="GFS27062.1"/>
    </source>
</evidence>
<dbReference type="AlphaFoldDB" id="A0AAV4JWC2"/>